<evidence type="ECO:0000313" key="2">
    <source>
        <dbReference type="Proteomes" id="UP000192315"/>
    </source>
</evidence>
<dbReference type="AlphaFoldDB" id="A0A8G2FXW9"/>
<dbReference type="Proteomes" id="UP000192315">
    <property type="component" value="Unassembled WGS sequence"/>
</dbReference>
<keyword evidence="2" id="KW-1185">Reference proteome</keyword>
<comment type="caution">
    <text evidence="1">The sequence shown here is derived from an EMBL/GenBank/DDBJ whole genome shotgun (WGS) entry which is preliminary data.</text>
</comment>
<organism evidence="1 2">
    <name type="scientific">Picrophilus torridus (strain ATCC 700027 / DSM 9790 / JCM 10055 / NBRC 100828 / KAW 2/3)</name>
    <dbReference type="NCBI Taxonomy" id="1122961"/>
    <lineage>
        <taxon>Archaea</taxon>
        <taxon>Methanobacteriati</taxon>
        <taxon>Thermoplasmatota</taxon>
        <taxon>Thermoplasmata</taxon>
        <taxon>Thermoplasmatales</taxon>
        <taxon>Picrophilaceae</taxon>
        <taxon>Picrophilus</taxon>
    </lineage>
</organism>
<dbReference type="RefSeq" id="WP_048059411.1">
    <property type="nucleotide sequence ID" value="NC_005877.1"/>
</dbReference>
<evidence type="ECO:0000313" key="1">
    <source>
        <dbReference type="EMBL" id="SMD31547.1"/>
    </source>
</evidence>
<dbReference type="EMBL" id="FWYE01000004">
    <property type="protein sequence ID" value="SMD31547.1"/>
    <property type="molecule type" value="Genomic_DNA"/>
</dbReference>
<gene>
    <name evidence="1" type="ORF">SAMN02745355_1497</name>
</gene>
<name>A0A8G2FXW9_PICTO</name>
<accession>A0A8G2FXW9</accession>
<dbReference type="OrthoDB" id="55709at2157"/>
<sequence length="73" mass="8792">MEKSIEELCIFNEDNLCYLHKGYITRCSLCFNFKTAEKLLYQGRGLYNLFDYIKYRKLDYIFPDGNETQNTLE</sequence>
<reference evidence="1 2" key="1">
    <citation type="submission" date="2017-04" db="EMBL/GenBank/DDBJ databases">
        <authorList>
            <person name="Varghese N."/>
            <person name="Submissions S."/>
        </authorList>
    </citation>
    <scope>NUCLEOTIDE SEQUENCE [LARGE SCALE GENOMIC DNA]</scope>
    <source>
        <strain evidence="1 2">DSM 9789</strain>
    </source>
</reference>
<proteinExistence type="predicted"/>
<protein>
    <submittedName>
        <fullName evidence="1">Uncharacterized protein</fullName>
    </submittedName>
</protein>
<dbReference type="GeneID" id="24780766"/>